<dbReference type="Gene3D" id="3.20.20.70">
    <property type="entry name" value="Aldolase class I"/>
    <property type="match status" value="1"/>
</dbReference>
<dbReference type="InterPro" id="IPR015813">
    <property type="entry name" value="Pyrv/PenolPyrv_kinase-like_dom"/>
</dbReference>
<evidence type="ECO:0000259" key="4">
    <source>
        <dbReference type="PROSITE" id="PS01124"/>
    </source>
</evidence>
<dbReference type="OrthoDB" id="247151at2"/>
<gene>
    <name evidence="5" type="ORF">ACZ11_07140</name>
</gene>
<name>A0A0K9FCU5_9BACI</name>
<organism evidence="5 6">
    <name type="scientific">Lysinibacillus xylanilyticus</name>
    <dbReference type="NCBI Taxonomy" id="582475"/>
    <lineage>
        <taxon>Bacteria</taxon>
        <taxon>Bacillati</taxon>
        <taxon>Bacillota</taxon>
        <taxon>Bacilli</taxon>
        <taxon>Bacillales</taxon>
        <taxon>Bacillaceae</taxon>
        <taxon>Lysinibacillus</taxon>
    </lineage>
</organism>
<evidence type="ECO:0000256" key="1">
    <source>
        <dbReference type="ARBA" id="ARBA00023015"/>
    </source>
</evidence>
<dbReference type="SUPFAM" id="SSF51621">
    <property type="entry name" value="Phosphoenolpyruvate/pyruvate domain"/>
    <property type="match status" value="1"/>
</dbReference>
<dbReference type="InterPro" id="IPR051353">
    <property type="entry name" value="Tobamovirus_resist_UPF0261"/>
</dbReference>
<dbReference type="SMART" id="SM00342">
    <property type="entry name" value="HTH_ARAC"/>
    <property type="match status" value="1"/>
</dbReference>
<evidence type="ECO:0000256" key="3">
    <source>
        <dbReference type="ARBA" id="ARBA00023163"/>
    </source>
</evidence>
<feature type="domain" description="HTH araC/xylS-type" evidence="4">
    <location>
        <begin position="300"/>
        <end position="398"/>
    </location>
</feature>
<keyword evidence="2" id="KW-0238">DNA-binding</keyword>
<dbReference type="Gene3D" id="1.10.10.60">
    <property type="entry name" value="Homeodomain-like"/>
    <property type="match status" value="2"/>
</dbReference>
<dbReference type="Proteomes" id="UP000037326">
    <property type="component" value="Unassembled WGS sequence"/>
</dbReference>
<evidence type="ECO:0000313" key="5">
    <source>
        <dbReference type="EMBL" id="KMY31946.1"/>
    </source>
</evidence>
<dbReference type="PROSITE" id="PS00041">
    <property type="entry name" value="HTH_ARAC_FAMILY_1"/>
    <property type="match status" value="1"/>
</dbReference>
<protein>
    <submittedName>
        <fullName evidence="5">AraC family transcriptional regulator</fullName>
    </submittedName>
</protein>
<keyword evidence="3" id="KW-0804">Transcription</keyword>
<dbReference type="InterPro" id="IPR009057">
    <property type="entry name" value="Homeodomain-like_sf"/>
</dbReference>
<evidence type="ECO:0000313" key="6">
    <source>
        <dbReference type="Proteomes" id="UP000037326"/>
    </source>
</evidence>
<dbReference type="InterPro" id="IPR018060">
    <property type="entry name" value="HTH_AraC"/>
</dbReference>
<dbReference type="RefSeq" id="WP_049664864.1">
    <property type="nucleotide sequence ID" value="NZ_LFXJ01000005.1"/>
</dbReference>
<dbReference type="GO" id="GO:0003824">
    <property type="term" value="F:catalytic activity"/>
    <property type="evidence" value="ECO:0007669"/>
    <property type="project" value="InterPro"/>
</dbReference>
<comment type="caution">
    <text evidence="5">The sequence shown here is derived from an EMBL/GenBank/DDBJ whole genome shotgun (WGS) entry which is preliminary data.</text>
</comment>
<dbReference type="GO" id="GO:0003700">
    <property type="term" value="F:DNA-binding transcription factor activity"/>
    <property type="evidence" value="ECO:0007669"/>
    <property type="project" value="InterPro"/>
</dbReference>
<dbReference type="GO" id="GO:0043565">
    <property type="term" value="F:sequence-specific DNA binding"/>
    <property type="evidence" value="ECO:0007669"/>
    <property type="project" value="InterPro"/>
</dbReference>
<dbReference type="SUPFAM" id="SSF46689">
    <property type="entry name" value="Homeodomain-like"/>
    <property type="match status" value="2"/>
</dbReference>
<dbReference type="InterPro" id="IPR013785">
    <property type="entry name" value="Aldolase_TIM"/>
</dbReference>
<reference evidence="6" key="1">
    <citation type="submission" date="2015-07" db="EMBL/GenBank/DDBJ databases">
        <authorList>
            <consortium name="Consortium for Microbial Forensics and Genomics (microFORGE)"/>
            <person name="Knight B.M."/>
            <person name="Roberts D.P."/>
            <person name="Lin D."/>
            <person name="Hari K."/>
            <person name="Fletcher J."/>
            <person name="Melcher U."/>
            <person name="Blagden T."/>
            <person name="Winegar R.A."/>
        </authorList>
    </citation>
    <scope>NUCLEOTIDE SEQUENCE [LARGE SCALE GENOMIC DNA]</scope>
    <source>
        <strain evidence="6">DSM 23493</strain>
    </source>
</reference>
<dbReference type="PROSITE" id="PS01124">
    <property type="entry name" value="HTH_ARAC_FAMILY_2"/>
    <property type="match status" value="1"/>
</dbReference>
<dbReference type="InterPro" id="IPR009215">
    <property type="entry name" value="TIM-br_IGPS-like"/>
</dbReference>
<dbReference type="GeneID" id="96598048"/>
<dbReference type="PANTHER" id="PTHR31862">
    <property type="entry name" value="UPF0261 DOMAIN PROTEIN (AFU_ORTHOLOGUE AFUA_1G10120)"/>
    <property type="match status" value="1"/>
</dbReference>
<proteinExistence type="predicted"/>
<dbReference type="InterPro" id="IPR018062">
    <property type="entry name" value="HTH_AraC-typ_CS"/>
</dbReference>
<dbReference type="Pfam" id="PF09370">
    <property type="entry name" value="PEP_hydrolase"/>
    <property type="match status" value="1"/>
</dbReference>
<keyword evidence="1" id="KW-0805">Transcription regulation</keyword>
<dbReference type="PATRIC" id="fig|582475.4.peg.918"/>
<dbReference type="Pfam" id="PF12833">
    <property type="entry name" value="HTH_18"/>
    <property type="match status" value="1"/>
</dbReference>
<accession>A0A0K9FCU5</accession>
<dbReference type="EMBL" id="LFXJ01000005">
    <property type="protein sequence ID" value="KMY31946.1"/>
    <property type="molecule type" value="Genomic_DNA"/>
</dbReference>
<sequence>MEEELNKKYEINNYIKKQINKNSYILGVAAGSGMTAKCAEQGGADFILALNSGRFRLMGVSSLAGFLPYANSNEVVMDFACKEILPMIKKIPVCFGLCATDPTIELDSYIDLIKKKGFAGINNYPSIGLIDGLFREALEEQGITYEKEVEAIRIASEKGLFTVAFVFNEEQAISMIKAGADIICVHLGLTNGGSLGAKKILSLQAAKKMAVNIFKRCKELNPNIIKMIYGGPVNKPIDVQYMYDDTTIMGYIGGSVFERIPNEQALIHITKSFKETNDFQFDDLIGKITDGLGSQTDYINFIKKYISLHYMDEISLNEVAEILNLSRSYLSTLFKNEVGISFTEYLINFRLNRAIEILKLEKLPLNNIAEMVGYPDYTQFSKIFKKYKGVSPKNYLTSFSRCLDTC</sequence>
<dbReference type="PANTHER" id="PTHR31862:SF1">
    <property type="entry name" value="UPF0261 DOMAIN PROTEIN (AFU_ORTHOLOGUE AFUA_1G10120)"/>
    <property type="match status" value="1"/>
</dbReference>
<dbReference type="AlphaFoldDB" id="A0A0K9FCU5"/>
<evidence type="ECO:0000256" key="2">
    <source>
        <dbReference type="ARBA" id="ARBA00023125"/>
    </source>
</evidence>